<dbReference type="EMBL" id="JASCZI010181777">
    <property type="protein sequence ID" value="MED6185784.1"/>
    <property type="molecule type" value="Genomic_DNA"/>
</dbReference>
<gene>
    <name evidence="1" type="ORF">PIB30_060443</name>
</gene>
<evidence type="ECO:0000313" key="2">
    <source>
        <dbReference type="Proteomes" id="UP001341840"/>
    </source>
</evidence>
<organism evidence="1 2">
    <name type="scientific">Stylosanthes scabra</name>
    <dbReference type="NCBI Taxonomy" id="79078"/>
    <lineage>
        <taxon>Eukaryota</taxon>
        <taxon>Viridiplantae</taxon>
        <taxon>Streptophyta</taxon>
        <taxon>Embryophyta</taxon>
        <taxon>Tracheophyta</taxon>
        <taxon>Spermatophyta</taxon>
        <taxon>Magnoliopsida</taxon>
        <taxon>eudicotyledons</taxon>
        <taxon>Gunneridae</taxon>
        <taxon>Pentapetalae</taxon>
        <taxon>rosids</taxon>
        <taxon>fabids</taxon>
        <taxon>Fabales</taxon>
        <taxon>Fabaceae</taxon>
        <taxon>Papilionoideae</taxon>
        <taxon>50 kb inversion clade</taxon>
        <taxon>dalbergioids sensu lato</taxon>
        <taxon>Dalbergieae</taxon>
        <taxon>Pterocarpus clade</taxon>
        <taxon>Stylosanthes</taxon>
    </lineage>
</organism>
<comment type="caution">
    <text evidence="1">The sequence shown here is derived from an EMBL/GenBank/DDBJ whole genome shotgun (WGS) entry which is preliminary data.</text>
</comment>
<name>A0ABU6WKF0_9FABA</name>
<dbReference type="Proteomes" id="UP001341840">
    <property type="component" value="Unassembled WGS sequence"/>
</dbReference>
<accession>A0ABU6WKF0</accession>
<sequence length="159" mass="18153">MNMYSYYKQLHGQNGSLEEFVVQGDQSTYDIEESCFPGQSPESGLPKWKRPAIIKETTINIGVAYNKILGGVYQQVNTRLASSSINRSDEPEYVRTAYSQPDSPVADSINMEESNLSEDEGVQGFDDTTVEVDFVFFQNDQENYHEYFLKRLHGYCKFA</sequence>
<reference evidence="1 2" key="1">
    <citation type="journal article" date="2023" name="Plants (Basel)">
        <title>Bridging the Gap: Combining Genomics and Transcriptomics Approaches to Understand Stylosanthes scabra, an Orphan Legume from the Brazilian Caatinga.</title>
        <authorList>
            <person name="Ferreira-Neto J.R.C."/>
            <person name="da Silva M.D."/>
            <person name="Binneck E."/>
            <person name="de Melo N.F."/>
            <person name="da Silva R.H."/>
            <person name="de Melo A.L.T.M."/>
            <person name="Pandolfi V."/>
            <person name="Bustamante F.O."/>
            <person name="Brasileiro-Vidal A.C."/>
            <person name="Benko-Iseppon A.M."/>
        </authorList>
    </citation>
    <scope>NUCLEOTIDE SEQUENCE [LARGE SCALE GENOMIC DNA]</scope>
    <source>
        <tissue evidence="1">Leaves</tissue>
    </source>
</reference>
<protein>
    <submittedName>
        <fullName evidence="1">Uncharacterized protein</fullName>
    </submittedName>
</protein>
<evidence type="ECO:0000313" key="1">
    <source>
        <dbReference type="EMBL" id="MED6185784.1"/>
    </source>
</evidence>
<keyword evidence="2" id="KW-1185">Reference proteome</keyword>
<proteinExistence type="predicted"/>